<evidence type="ECO:0000313" key="7">
    <source>
        <dbReference type="Proteomes" id="UP000078272"/>
    </source>
</evidence>
<keyword evidence="4 5" id="KW-0460">Magnesium</keyword>
<evidence type="ECO:0000256" key="4">
    <source>
        <dbReference type="ARBA" id="ARBA00022842"/>
    </source>
</evidence>
<comment type="similarity">
    <text evidence="1">Belongs to the inositol monophosphatase superfamily.</text>
</comment>
<dbReference type="CDD" id="cd01638">
    <property type="entry name" value="CysQ"/>
    <property type="match status" value="1"/>
</dbReference>
<evidence type="ECO:0000313" key="6">
    <source>
        <dbReference type="EMBL" id="KTQ98552.1"/>
    </source>
</evidence>
<dbReference type="PROSITE" id="PS00630">
    <property type="entry name" value="IMP_2"/>
    <property type="match status" value="1"/>
</dbReference>
<keyword evidence="3" id="KW-0378">Hydrolase</keyword>
<reference evidence="6 7" key="1">
    <citation type="journal article" date="2016" name="Front. Microbiol.">
        <title>Genomic Resource of Rice Seed Associated Bacteria.</title>
        <authorList>
            <person name="Midha S."/>
            <person name="Bansal K."/>
            <person name="Sharma S."/>
            <person name="Kumar N."/>
            <person name="Patil P.P."/>
            <person name="Chaudhry V."/>
            <person name="Patil P.B."/>
        </authorList>
    </citation>
    <scope>NUCLEOTIDE SEQUENCE [LARGE SCALE GENOMIC DNA]</scope>
    <source>
        <strain evidence="6 7">NS226</strain>
    </source>
</reference>
<accession>A0A175RD26</accession>
<name>A0A175RD26_9HYPH</name>
<dbReference type="Gene3D" id="3.30.540.10">
    <property type="entry name" value="Fructose-1,6-Bisphosphatase, subunit A, domain 1"/>
    <property type="match status" value="1"/>
</dbReference>
<organism evidence="6 7">
    <name type="scientific">Aureimonas ureilytica</name>
    <dbReference type="NCBI Taxonomy" id="401562"/>
    <lineage>
        <taxon>Bacteria</taxon>
        <taxon>Pseudomonadati</taxon>
        <taxon>Pseudomonadota</taxon>
        <taxon>Alphaproteobacteria</taxon>
        <taxon>Hyphomicrobiales</taxon>
        <taxon>Aurantimonadaceae</taxon>
        <taxon>Aureimonas</taxon>
    </lineage>
</organism>
<feature type="binding site" evidence="5">
    <location>
        <position position="87"/>
    </location>
    <ligand>
        <name>Mg(2+)</name>
        <dbReference type="ChEBI" id="CHEBI:18420"/>
        <label>1</label>
        <note>catalytic</note>
    </ligand>
</feature>
<comment type="cofactor">
    <cofactor evidence="5">
        <name>Mg(2+)</name>
        <dbReference type="ChEBI" id="CHEBI:18420"/>
    </cofactor>
</comment>
<dbReference type="AlphaFoldDB" id="A0A175RD26"/>
<dbReference type="GO" id="GO:0046872">
    <property type="term" value="F:metal ion binding"/>
    <property type="evidence" value="ECO:0007669"/>
    <property type="project" value="UniProtKB-KW"/>
</dbReference>
<evidence type="ECO:0000256" key="1">
    <source>
        <dbReference type="ARBA" id="ARBA00009759"/>
    </source>
</evidence>
<dbReference type="GO" id="GO:0006020">
    <property type="term" value="P:inositol metabolic process"/>
    <property type="evidence" value="ECO:0007669"/>
    <property type="project" value="TreeGrafter"/>
</dbReference>
<evidence type="ECO:0000256" key="5">
    <source>
        <dbReference type="PIRSR" id="PIRSR600760-2"/>
    </source>
</evidence>
<dbReference type="Gene3D" id="3.40.190.80">
    <property type="match status" value="1"/>
</dbReference>
<evidence type="ECO:0000256" key="2">
    <source>
        <dbReference type="ARBA" id="ARBA00022723"/>
    </source>
</evidence>
<keyword evidence="2 5" id="KW-0479">Metal-binding</keyword>
<dbReference type="GO" id="GO:0008934">
    <property type="term" value="F:inositol monophosphate 1-phosphatase activity"/>
    <property type="evidence" value="ECO:0007669"/>
    <property type="project" value="TreeGrafter"/>
</dbReference>
<sequence length="260" mass="28016">MHTPDEDLALIRQAAAEAGRIALGFWKREPEVWWKGSSPVSEADFASDAHLRRVLLEARPHYGWISEETAAQAADAGEQRFFVVDPIDGTRAFLRGETTWCISVAVIGSGRPVAGVLDAPALGEVFTATADGPARMNGAPIAVSAHENKRKLLLSMPDSMRRKLERRHGERIDFAPNVPSLAYRLAMVASGRLDGTLVGARANDWDIAAGDLILERAGGQLVRADGSPHLYNPAPERHGVLVAGAQGTVRRLLDYGAEAV</sequence>
<feature type="binding site" evidence="5">
    <location>
        <position position="67"/>
    </location>
    <ligand>
        <name>Mg(2+)</name>
        <dbReference type="ChEBI" id="CHEBI:18420"/>
        <label>1</label>
        <note>catalytic</note>
    </ligand>
</feature>
<comment type="caution">
    <text evidence="6">The sequence shown here is derived from an EMBL/GenBank/DDBJ whole genome shotgun (WGS) entry which is preliminary data.</text>
</comment>
<dbReference type="InterPro" id="IPR000760">
    <property type="entry name" value="Inositol_monophosphatase-like"/>
</dbReference>
<dbReference type="SUPFAM" id="SSF56655">
    <property type="entry name" value="Carbohydrate phosphatase"/>
    <property type="match status" value="1"/>
</dbReference>
<proteinExistence type="inferred from homology"/>
<dbReference type="Pfam" id="PF00459">
    <property type="entry name" value="Inositol_P"/>
    <property type="match status" value="1"/>
</dbReference>
<feature type="binding site" evidence="5">
    <location>
        <position position="85"/>
    </location>
    <ligand>
        <name>Mg(2+)</name>
        <dbReference type="ChEBI" id="CHEBI:18420"/>
        <label>1</label>
        <note>catalytic</note>
    </ligand>
</feature>
<dbReference type="PANTHER" id="PTHR20854:SF4">
    <property type="entry name" value="INOSITOL-1-MONOPHOSPHATASE-RELATED"/>
    <property type="match status" value="1"/>
</dbReference>
<dbReference type="STRING" id="401562.NS365_17280"/>
<dbReference type="RefSeq" id="WP_058633335.1">
    <property type="nucleotide sequence ID" value="NZ_LDPZ01000002.1"/>
</dbReference>
<dbReference type="InterPro" id="IPR020550">
    <property type="entry name" value="Inositol_monophosphatase_CS"/>
</dbReference>
<dbReference type="PANTHER" id="PTHR20854">
    <property type="entry name" value="INOSITOL MONOPHOSPHATASE"/>
    <property type="match status" value="1"/>
</dbReference>
<dbReference type="PRINTS" id="PR00377">
    <property type="entry name" value="IMPHPHTASES"/>
</dbReference>
<feature type="binding site" evidence="5">
    <location>
        <position position="206"/>
    </location>
    <ligand>
        <name>Mg(2+)</name>
        <dbReference type="ChEBI" id="CHEBI:18420"/>
        <label>1</label>
        <note>catalytic</note>
    </ligand>
</feature>
<dbReference type="OrthoDB" id="9785695at2"/>
<dbReference type="GO" id="GO:0007165">
    <property type="term" value="P:signal transduction"/>
    <property type="evidence" value="ECO:0007669"/>
    <property type="project" value="TreeGrafter"/>
</dbReference>
<protein>
    <submittedName>
        <fullName evidence="6">Inositol monophosphatase</fullName>
    </submittedName>
</protein>
<dbReference type="Proteomes" id="UP000078272">
    <property type="component" value="Unassembled WGS sequence"/>
</dbReference>
<dbReference type="EMBL" id="LDPZ01000002">
    <property type="protein sequence ID" value="KTQ98552.1"/>
    <property type="molecule type" value="Genomic_DNA"/>
</dbReference>
<evidence type="ECO:0000256" key="3">
    <source>
        <dbReference type="ARBA" id="ARBA00022801"/>
    </source>
</evidence>
<dbReference type="GO" id="GO:0046854">
    <property type="term" value="P:phosphatidylinositol phosphate biosynthetic process"/>
    <property type="evidence" value="ECO:0007669"/>
    <property type="project" value="InterPro"/>
</dbReference>
<gene>
    <name evidence="6" type="ORF">NS226_00595</name>
</gene>
<dbReference type="PATRIC" id="fig|401562.3.peg.1352"/>
<dbReference type="PROSITE" id="PS00629">
    <property type="entry name" value="IMP_1"/>
    <property type="match status" value="1"/>
</dbReference>
<dbReference type="eggNOG" id="COG0483">
    <property type="taxonomic scope" value="Bacteria"/>
</dbReference>
<feature type="binding site" evidence="5">
    <location>
        <position position="88"/>
    </location>
    <ligand>
        <name>Mg(2+)</name>
        <dbReference type="ChEBI" id="CHEBI:18420"/>
        <label>1</label>
        <note>catalytic</note>
    </ligand>
</feature>
<dbReference type="InterPro" id="IPR020583">
    <property type="entry name" value="Inositol_monoP_metal-BS"/>
</dbReference>